<evidence type="ECO:0000313" key="18">
    <source>
        <dbReference type="Proteomes" id="UP001597371"/>
    </source>
</evidence>
<dbReference type="Pfam" id="PF00696">
    <property type="entry name" value="AA_kinase"/>
    <property type="match status" value="1"/>
</dbReference>
<organism evidence="17 18">
    <name type="scientific">Aureimonas populi</name>
    <dbReference type="NCBI Taxonomy" id="1701758"/>
    <lineage>
        <taxon>Bacteria</taxon>
        <taxon>Pseudomonadati</taxon>
        <taxon>Pseudomonadota</taxon>
        <taxon>Alphaproteobacteria</taxon>
        <taxon>Hyphomicrobiales</taxon>
        <taxon>Aurantimonadaceae</taxon>
        <taxon>Aureimonas</taxon>
    </lineage>
</organism>
<dbReference type="CDD" id="cd04261">
    <property type="entry name" value="AAK_AKii-LysC-BS"/>
    <property type="match status" value="1"/>
</dbReference>
<comment type="similarity">
    <text evidence="4 14">Belongs to the aspartokinase family.</text>
</comment>
<dbReference type="Proteomes" id="UP001597371">
    <property type="component" value="Unassembled WGS sequence"/>
</dbReference>
<evidence type="ECO:0000256" key="9">
    <source>
        <dbReference type="ARBA" id="ARBA00022741"/>
    </source>
</evidence>
<dbReference type="Gene3D" id="3.40.1160.10">
    <property type="entry name" value="Acetylglutamate kinase-like"/>
    <property type="match status" value="1"/>
</dbReference>
<reference evidence="18" key="1">
    <citation type="journal article" date="2019" name="Int. J. Syst. Evol. Microbiol.">
        <title>The Global Catalogue of Microorganisms (GCM) 10K type strain sequencing project: providing services to taxonomists for standard genome sequencing and annotation.</title>
        <authorList>
            <consortium name="The Broad Institute Genomics Platform"/>
            <consortium name="The Broad Institute Genome Sequencing Center for Infectious Disease"/>
            <person name="Wu L."/>
            <person name="Ma J."/>
        </authorList>
    </citation>
    <scope>NUCLEOTIDE SEQUENCE [LARGE SCALE GENOMIC DNA]</scope>
    <source>
        <strain evidence="18">ZS-35-S2</strain>
    </source>
</reference>
<evidence type="ECO:0000256" key="10">
    <source>
        <dbReference type="ARBA" id="ARBA00022777"/>
    </source>
</evidence>
<evidence type="ECO:0000256" key="15">
    <source>
        <dbReference type="RuleBase" id="RU004249"/>
    </source>
</evidence>
<comment type="catalytic activity">
    <reaction evidence="13 14">
        <text>L-aspartate + ATP = 4-phospho-L-aspartate + ADP</text>
        <dbReference type="Rhea" id="RHEA:23776"/>
        <dbReference type="ChEBI" id="CHEBI:29991"/>
        <dbReference type="ChEBI" id="CHEBI:30616"/>
        <dbReference type="ChEBI" id="CHEBI:57535"/>
        <dbReference type="ChEBI" id="CHEBI:456216"/>
        <dbReference type="EC" id="2.7.2.4"/>
    </reaction>
</comment>
<keyword evidence="8 14" id="KW-0808">Transferase</keyword>
<comment type="pathway">
    <text evidence="2 15">Amino-acid biosynthesis; L-methionine biosynthesis via de novo pathway; L-homoserine from L-aspartate: step 1/3.</text>
</comment>
<dbReference type="InterPro" id="IPR002912">
    <property type="entry name" value="ACT_dom"/>
</dbReference>
<evidence type="ECO:0000256" key="12">
    <source>
        <dbReference type="ARBA" id="ARBA00023154"/>
    </source>
</evidence>
<dbReference type="Pfam" id="PF01842">
    <property type="entry name" value="ACT"/>
    <property type="match status" value="1"/>
</dbReference>
<dbReference type="Gene3D" id="3.30.2130.10">
    <property type="entry name" value="VC0802-like"/>
    <property type="match status" value="1"/>
</dbReference>
<dbReference type="InterPro" id="IPR001048">
    <property type="entry name" value="Asp/Glu/Uridylate_kinase"/>
</dbReference>
<comment type="pathway">
    <text evidence="1 15">Amino-acid biosynthesis; L-lysine biosynthesis via DAP pathway; (S)-tetrahydrodipicolinate from L-aspartate: step 1/4.</text>
</comment>
<dbReference type="InterPro" id="IPR054352">
    <property type="entry name" value="ACT_Aspartokinase"/>
</dbReference>
<dbReference type="SUPFAM" id="SSF55021">
    <property type="entry name" value="ACT-like"/>
    <property type="match status" value="2"/>
</dbReference>
<dbReference type="InterPro" id="IPR018042">
    <property type="entry name" value="Aspartate_kinase_CS"/>
</dbReference>
<evidence type="ECO:0000256" key="3">
    <source>
        <dbReference type="ARBA" id="ARBA00005139"/>
    </source>
</evidence>
<dbReference type="PROSITE" id="PS51671">
    <property type="entry name" value="ACT"/>
    <property type="match status" value="1"/>
</dbReference>
<evidence type="ECO:0000256" key="14">
    <source>
        <dbReference type="RuleBase" id="RU003448"/>
    </source>
</evidence>
<gene>
    <name evidence="17" type="ORF">ACFSKQ_04020</name>
</gene>
<keyword evidence="10 14" id="KW-0418">Kinase</keyword>
<evidence type="ECO:0000259" key="16">
    <source>
        <dbReference type="PROSITE" id="PS51671"/>
    </source>
</evidence>
<comment type="caution">
    <text evidence="17">The sequence shown here is derived from an EMBL/GenBank/DDBJ whole genome shotgun (WGS) entry which is preliminary data.</text>
</comment>
<evidence type="ECO:0000256" key="13">
    <source>
        <dbReference type="ARBA" id="ARBA00047872"/>
    </source>
</evidence>
<sequence length="419" mass="45019">MARLVLKFGGTSVADIDRIANVARHVKREVDAGHQVAVVVSAMSGKTNELVEWCRQASPMHDAREYDAVVASGEQVTAGLLAITLQRMGVNARSWTGWQIPIRTDGQHGAARIQEIEGAEIVRRFGEGQVAVVAGFQGIAPDNRIATLGRGGSDTSAVALAAALKADRCDIYTDVDGVYTTDPRIEPKARRMARISFEEMLEMASLGAKVLQVRSVELAMVHKVRTFVRSSFEDPDAPGMGDLLNPPGTLICDEDEIVEQQVVTGIAYAKDEAQISLRRVEDRPGVAASIFGPLAEAGVNVDMIVQNVSEDGTRTDMTFTVPAGDLPKAVKVIEDARSEMRFDVIQSDKGLTKVSVIGIGMRSHTGVAATAFKALADRGINIRAITTSEIKISILIDGEFSELAVRTLHSVYGLDKAPV</sequence>
<feature type="domain" description="ACT" evidence="16">
    <location>
        <begin position="275"/>
        <end position="359"/>
    </location>
</feature>
<dbReference type="NCBIfam" id="TIGR00657">
    <property type="entry name" value="asp_kinases"/>
    <property type="match status" value="1"/>
</dbReference>
<dbReference type="EC" id="2.7.2.4" evidence="5 14"/>
<dbReference type="InterPro" id="IPR045865">
    <property type="entry name" value="ACT-like_dom_sf"/>
</dbReference>
<evidence type="ECO:0000256" key="6">
    <source>
        <dbReference type="ARBA" id="ARBA00016273"/>
    </source>
</evidence>
<dbReference type="InterPro" id="IPR036393">
    <property type="entry name" value="AceGlu_kinase-like_sf"/>
</dbReference>
<dbReference type="NCBIfam" id="NF005155">
    <property type="entry name" value="PRK06635.1-4"/>
    <property type="match status" value="1"/>
</dbReference>
<dbReference type="PANTHER" id="PTHR21499:SF3">
    <property type="entry name" value="ASPARTOKINASE"/>
    <property type="match status" value="1"/>
</dbReference>
<dbReference type="NCBIfam" id="TIGR00656">
    <property type="entry name" value="asp_kin_monofn"/>
    <property type="match status" value="1"/>
</dbReference>
<evidence type="ECO:0000256" key="2">
    <source>
        <dbReference type="ARBA" id="ARBA00004986"/>
    </source>
</evidence>
<dbReference type="Pfam" id="PF22468">
    <property type="entry name" value="ACT_9"/>
    <property type="match status" value="1"/>
</dbReference>
<dbReference type="SUPFAM" id="SSF53633">
    <property type="entry name" value="Carbamate kinase-like"/>
    <property type="match status" value="1"/>
</dbReference>
<dbReference type="CDD" id="cd04913">
    <property type="entry name" value="ACT_AKii-LysC-BS-like_1"/>
    <property type="match status" value="1"/>
</dbReference>
<dbReference type="InterPro" id="IPR005260">
    <property type="entry name" value="Asp_kin_monofn"/>
</dbReference>
<keyword evidence="9" id="KW-0547">Nucleotide-binding</keyword>
<dbReference type="PIRSF" id="PIRSF000726">
    <property type="entry name" value="Asp_kin"/>
    <property type="match status" value="1"/>
</dbReference>
<keyword evidence="12" id="KW-0457">Lysine biosynthesis</keyword>
<dbReference type="PANTHER" id="PTHR21499">
    <property type="entry name" value="ASPARTATE KINASE"/>
    <property type="match status" value="1"/>
</dbReference>
<evidence type="ECO:0000256" key="1">
    <source>
        <dbReference type="ARBA" id="ARBA00004766"/>
    </source>
</evidence>
<evidence type="ECO:0000256" key="8">
    <source>
        <dbReference type="ARBA" id="ARBA00022679"/>
    </source>
</evidence>
<dbReference type="GO" id="GO:0004072">
    <property type="term" value="F:aspartate kinase activity"/>
    <property type="evidence" value="ECO:0007669"/>
    <property type="project" value="UniProtKB-EC"/>
</dbReference>
<accession>A0ABW5CJ69</accession>
<keyword evidence="18" id="KW-1185">Reference proteome</keyword>
<evidence type="ECO:0000256" key="7">
    <source>
        <dbReference type="ARBA" id="ARBA00022605"/>
    </source>
</evidence>
<dbReference type="NCBIfam" id="NF005154">
    <property type="entry name" value="PRK06635.1-2"/>
    <property type="match status" value="1"/>
</dbReference>
<comment type="pathway">
    <text evidence="3 15">Amino-acid biosynthesis; L-threonine biosynthesis; L-threonine from L-aspartate: step 1/5.</text>
</comment>
<evidence type="ECO:0000256" key="4">
    <source>
        <dbReference type="ARBA" id="ARBA00010122"/>
    </source>
</evidence>
<dbReference type="CDD" id="cd04923">
    <property type="entry name" value="ACT_AK-LysC-DapG-like_2"/>
    <property type="match status" value="1"/>
</dbReference>
<dbReference type="InterPro" id="IPR001341">
    <property type="entry name" value="Asp_kinase"/>
</dbReference>
<keyword evidence="11" id="KW-0067">ATP-binding</keyword>
<evidence type="ECO:0000256" key="11">
    <source>
        <dbReference type="ARBA" id="ARBA00022840"/>
    </source>
</evidence>
<protein>
    <recommendedName>
        <fullName evidence="6 14">Aspartokinase</fullName>
        <ecNumber evidence="5 14">2.7.2.4</ecNumber>
    </recommendedName>
</protein>
<proteinExistence type="inferred from homology"/>
<dbReference type="InterPro" id="IPR041740">
    <property type="entry name" value="AKii-LysC-BS"/>
</dbReference>
<dbReference type="EMBL" id="JBHUIJ010000005">
    <property type="protein sequence ID" value="MFD2236632.1"/>
    <property type="molecule type" value="Genomic_DNA"/>
</dbReference>
<dbReference type="PROSITE" id="PS00324">
    <property type="entry name" value="ASPARTOKINASE"/>
    <property type="match status" value="1"/>
</dbReference>
<keyword evidence="7 15" id="KW-0028">Amino-acid biosynthesis</keyword>
<evidence type="ECO:0000313" key="17">
    <source>
        <dbReference type="EMBL" id="MFD2236632.1"/>
    </source>
</evidence>
<dbReference type="RefSeq" id="WP_209735611.1">
    <property type="nucleotide sequence ID" value="NZ_CP072611.1"/>
</dbReference>
<evidence type="ECO:0000256" key="5">
    <source>
        <dbReference type="ARBA" id="ARBA00013059"/>
    </source>
</evidence>
<name>A0ABW5CJ69_9HYPH</name>